<keyword evidence="2" id="KW-1185">Reference proteome</keyword>
<protein>
    <submittedName>
        <fullName evidence="1">Uncharacterized protein</fullName>
    </submittedName>
</protein>
<dbReference type="Proteomes" id="UP000724874">
    <property type="component" value="Unassembled WGS sequence"/>
</dbReference>
<comment type="caution">
    <text evidence="1">The sequence shown here is derived from an EMBL/GenBank/DDBJ whole genome shotgun (WGS) entry which is preliminary data.</text>
</comment>
<organism evidence="1 2">
    <name type="scientific">Gymnopilus junonius</name>
    <name type="common">Spectacular rustgill mushroom</name>
    <name type="synonym">Gymnopilus spectabilis subsp. junonius</name>
    <dbReference type="NCBI Taxonomy" id="109634"/>
    <lineage>
        <taxon>Eukaryota</taxon>
        <taxon>Fungi</taxon>
        <taxon>Dikarya</taxon>
        <taxon>Basidiomycota</taxon>
        <taxon>Agaricomycotina</taxon>
        <taxon>Agaricomycetes</taxon>
        <taxon>Agaricomycetidae</taxon>
        <taxon>Agaricales</taxon>
        <taxon>Agaricineae</taxon>
        <taxon>Hymenogastraceae</taxon>
        <taxon>Gymnopilus</taxon>
    </lineage>
</organism>
<evidence type="ECO:0000313" key="1">
    <source>
        <dbReference type="EMBL" id="KAF8911564.1"/>
    </source>
</evidence>
<dbReference type="EMBL" id="JADNYJ010000004">
    <property type="protein sequence ID" value="KAF8911564.1"/>
    <property type="molecule type" value="Genomic_DNA"/>
</dbReference>
<accession>A0A9P5TUJ3</accession>
<dbReference type="AlphaFoldDB" id="A0A9P5TUJ3"/>
<sequence length="172" mass="19914">MARAWTKEKISDFRQEKKAALAAQRAVLLKTTQATLKSTAWSLGRYPLASFIAPCSGTLERPRHLYAATECDHLKFKLGDNLNLLTYQHYDEVVDPKLYPTSNFVTDTAVQPKRHEYLGPSPTVAGYRFIQGRAEIIFWDDYLKTMWIKKGRWDIELEFDSKVESWFVIGFM</sequence>
<proteinExistence type="predicted"/>
<evidence type="ECO:0000313" key="2">
    <source>
        <dbReference type="Proteomes" id="UP000724874"/>
    </source>
</evidence>
<gene>
    <name evidence="1" type="ORF">CPB84DRAFT_1842061</name>
</gene>
<dbReference type="OrthoDB" id="2737573at2759"/>
<name>A0A9P5TUJ3_GYMJU</name>
<reference evidence="1" key="1">
    <citation type="submission" date="2020-11" db="EMBL/GenBank/DDBJ databases">
        <authorList>
            <consortium name="DOE Joint Genome Institute"/>
            <person name="Ahrendt S."/>
            <person name="Riley R."/>
            <person name="Andreopoulos W."/>
            <person name="LaButti K."/>
            <person name="Pangilinan J."/>
            <person name="Ruiz-duenas F.J."/>
            <person name="Barrasa J.M."/>
            <person name="Sanchez-Garcia M."/>
            <person name="Camarero S."/>
            <person name="Miyauchi S."/>
            <person name="Serrano A."/>
            <person name="Linde D."/>
            <person name="Babiker R."/>
            <person name="Drula E."/>
            <person name="Ayuso-Fernandez I."/>
            <person name="Pacheco R."/>
            <person name="Padilla G."/>
            <person name="Ferreira P."/>
            <person name="Barriuso J."/>
            <person name="Kellner H."/>
            <person name="Castanera R."/>
            <person name="Alfaro M."/>
            <person name="Ramirez L."/>
            <person name="Pisabarro A.G."/>
            <person name="Kuo A."/>
            <person name="Tritt A."/>
            <person name="Lipzen A."/>
            <person name="He G."/>
            <person name="Yan M."/>
            <person name="Ng V."/>
            <person name="Cullen D."/>
            <person name="Martin F."/>
            <person name="Rosso M.-N."/>
            <person name="Henrissat B."/>
            <person name="Hibbett D."/>
            <person name="Martinez A.T."/>
            <person name="Grigoriev I.V."/>
        </authorList>
    </citation>
    <scope>NUCLEOTIDE SEQUENCE</scope>
    <source>
        <strain evidence="1">AH 44721</strain>
    </source>
</reference>